<dbReference type="PANTHER" id="PTHR35303:SF5">
    <property type="entry name" value="OS02G0197800 PROTEIN"/>
    <property type="match status" value="1"/>
</dbReference>
<evidence type="ECO:0000256" key="2">
    <source>
        <dbReference type="ARBA" id="ARBA00023004"/>
    </source>
</evidence>
<dbReference type="Proteomes" id="UP000017819">
    <property type="component" value="Unassembled WGS sequence"/>
</dbReference>
<dbReference type="EMBL" id="AWXZ01000040">
    <property type="protein sequence ID" value="ESR22883.1"/>
    <property type="molecule type" value="Genomic_DNA"/>
</dbReference>
<dbReference type="Gene3D" id="3.30.2020.30">
    <property type="match status" value="1"/>
</dbReference>
<comment type="caution">
    <text evidence="4">The sequence shown here is derived from an EMBL/GenBank/DDBJ whole genome shotgun (WGS) entry which is preliminary data.</text>
</comment>
<evidence type="ECO:0000313" key="4">
    <source>
        <dbReference type="EMBL" id="ESR22883.1"/>
    </source>
</evidence>
<dbReference type="eggNOG" id="COG3536">
    <property type="taxonomic scope" value="Bacteria"/>
</dbReference>
<keyword evidence="5" id="KW-1185">Reference proteome</keyword>
<gene>
    <name evidence="4" type="ORF">N177_4020</name>
</gene>
<evidence type="ECO:0000259" key="3">
    <source>
        <dbReference type="Pfam" id="PF06155"/>
    </source>
</evidence>
<dbReference type="PATRIC" id="fig|631454.5.peg.3971"/>
<name>V4T8L4_9HYPH</name>
<dbReference type="OrthoDB" id="9794178at2"/>
<feature type="domain" description="Gamma-butyrobetaine hydroxylase-like N-terminal" evidence="3">
    <location>
        <begin position="12"/>
        <end position="95"/>
    </location>
</feature>
<dbReference type="InterPro" id="IPR038492">
    <property type="entry name" value="GBBH-like_N_sf"/>
</dbReference>
<dbReference type="RefSeq" id="WP_023434129.1">
    <property type="nucleotide sequence ID" value="NZ_AWXZ01000040.1"/>
</dbReference>
<dbReference type="InterPro" id="IPR010376">
    <property type="entry name" value="GBBH-like_N"/>
</dbReference>
<evidence type="ECO:0000313" key="5">
    <source>
        <dbReference type="Proteomes" id="UP000017819"/>
    </source>
</evidence>
<dbReference type="PANTHER" id="PTHR35303">
    <property type="entry name" value="OS02G0197800 PROTEIN"/>
    <property type="match status" value="1"/>
</dbReference>
<dbReference type="STRING" id="631454.N177_4020"/>
<dbReference type="GO" id="GO:0046872">
    <property type="term" value="F:metal ion binding"/>
    <property type="evidence" value="ECO:0007669"/>
    <property type="project" value="UniProtKB-KW"/>
</dbReference>
<accession>V4T8L4</accession>
<sequence length="122" mass="14064">MADARPWPTELRVSKDKRLLTVTFEDGARYELSAEYLRVMSPSAEVQGHSPDQRKTVPGKKDVGIMSVEVVGNYAVRINFDDMHTTGIYSWDYLRDIGADHDRLWGRYLEELKEKGMSRERA</sequence>
<organism evidence="4 5">
    <name type="scientific">Lutibaculum baratangense AMV1</name>
    <dbReference type="NCBI Taxonomy" id="631454"/>
    <lineage>
        <taxon>Bacteria</taxon>
        <taxon>Pseudomonadati</taxon>
        <taxon>Pseudomonadota</taxon>
        <taxon>Alphaproteobacteria</taxon>
        <taxon>Hyphomicrobiales</taxon>
        <taxon>Tepidamorphaceae</taxon>
        <taxon>Lutibaculum</taxon>
    </lineage>
</organism>
<dbReference type="AlphaFoldDB" id="V4T8L4"/>
<dbReference type="Pfam" id="PF06155">
    <property type="entry name" value="GBBH-like_N"/>
    <property type="match status" value="1"/>
</dbReference>
<proteinExistence type="predicted"/>
<keyword evidence="2" id="KW-0408">Iron</keyword>
<protein>
    <recommendedName>
        <fullName evidence="3">Gamma-butyrobetaine hydroxylase-like N-terminal domain-containing protein</fullName>
    </recommendedName>
</protein>
<keyword evidence="1" id="KW-0479">Metal-binding</keyword>
<evidence type="ECO:0000256" key="1">
    <source>
        <dbReference type="ARBA" id="ARBA00022723"/>
    </source>
</evidence>
<reference evidence="4 5" key="1">
    <citation type="journal article" date="2014" name="Genome Announc.">
        <title>Draft Genome Sequence of Lutibaculum baratangense Strain AMV1T, Isolated from a Mud Volcano in Andamans, India.</title>
        <authorList>
            <person name="Singh A."/>
            <person name="Sreenivas A."/>
            <person name="Sathyanarayana Reddy G."/>
            <person name="Pinnaka A.K."/>
            <person name="Shivaji S."/>
        </authorList>
    </citation>
    <scope>NUCLEOTIDE SEQUENCE [LARGE SCALE GENOMIC DNA]</scope>
    <source>
        <strain evidence="4 5">AMV1</strain>
    </source>
</reference>